<dbReference type="GO" id="GO:0008168">
    <property type="term" value="F:methyltransferase activity"/>
    <property type="evidence" value="ECO:0007669"/>
    <property type="project" value="UniProtKB-KW"/>
</dbReference>
<keyword evidence="4" id="KW-0808">Transferase</keyword>
<dbReference type="AlphaFoldDB" id="A0A0S6UFV4"/>
<dbReference type="GO" id="GO:0032259">
    <property type="term" value="P:methylation"/>
    <property type="evidence" value="ECO:0007669"/>
    <property type="project" value="UniProtKB-KW"/>
</dbReference>
<dbReference type="Proteomes" id="UP000063718">
    <property type="component" value="Unassembled WGS sequence"/>
</dbReference>
<dbReference type="EMBL" id="DF238840">
    <property type="protein sequence ID" value="GAF26840.1"/>
    <property type="molecule type" value="Genomic_DNA"/>
</dbReference>
<organism evidence="7">
    <name type="scientific">Moorella thermoacetica Y72</name>
    <dbReference type="NCBI Taxonomy" id="1325331"/>
    <lineage>
        <taxon>Bacteria</taxon>
        <taxon>Bacillati</taxon>
        <taxon>Bacillota</taxon>
        <taxon>Clostridia</taxon>
        <taxon>Neomoorellales</taxon>
        <taxon>Neomoorellaceae</taxon>
        <taxon>Neomoorella</taxon>
    </lineage>
</organism>
<evidence type="ECO:0000256" key="5">
    <source>
        <dbReference type="ARBA" id="ARBA00022691"/>
    </source>
</evidence>
<keyword evidence="3 7" id="KW-0489">Methyltransferase</keyword>
<dbReference type="NCBIfam" id="TIGR01466">
    <property type="entry name" value="cobJ_cbiH"/>
    <property type="match status" value="1"/>
</dbReference>
<dbReference type="CDD" id="cd11646">
    <property type="entry name" value="Precorrin_3B_C17_MT"/>
    <property type="match status" value="1"/>
</dbReference>
<dbReference type="InterPro" id="IPR035996">
    <property type="entry name" value="4pyrrol_Methylase_sf"/>
</dbReference>
<evidence type="ECO:0000256" key="4">
    <source>
        <dbReference type="ARBA" id="ARBA00022679"/>
    </source>
</evidence>
<reference evidence="7" key="1">
    <citation type="journal article" date="2014" name="Gene">
        <title>Genome-guided analysis of transformation efficiency and carbon dioxide assimilation by Moorella thermoacetica Y72.</title>
        <authorList>
            <person name="Tsukahara K."/>
            <person name="Kita A."/>
            <person name="Nakashimada Y."/>
            <person name="Hoshino T."/>
            <person name="Murakami K."/>
        </authorList>
    </citation>
    <scope>NUCLEOTIDE SEQUENCE [LARGE SCALE GENOMIC DNA]</scope>
    <source>
        <strain evidence="7">Y72</strain>
    </source>
</reference>
<dbReference type="UniPathway" id="UPA00148"/>
<name>A0A0S6UFV4_NEOTH</name>
<dbReference type="PANTHER" id="PTHR47036:SF1">
    <property type="entry name" value="COBALT-FACTOR III C(17)-METHYLTRANSFERASE-RELATED"/>
    <property type="match status" value="1"/>
</dbReference>
<evidence type="ECO:0000259" key="6">
    <source>
        <dbReference type="Pfam" id="PF00590"/>
    </source>
</evidence>
<dbReference type="Gene3D" id="3.40.1010.10">
    <property type="entry name" value="Cobalt-precorrin-4 Transmethylase, Domain 1"/>
    <property type="match status" value="1"/>
</dbReference>
<dbReference type="Pfam" id="PF00590">
    <property type="entry name" value="TP_methylase"/>
    <property type="match status" value="1"/>
</dbReference>
<dbReference type="InterPro" id="IPR000878">
    <property type="entry name" value="4pyrrol_Mease"/>
</dbReference>
<evidence type="ECO:0000256" key="3">
    <source>
        <dbReference type="ARBA" id="ARBA00022603"/>
    </source>
</evidence>
<dbReference type="InterPro" id="IPR014777">
    <property type="entry name" value="4pyrrole_Mease_sub1"/>
</dbReference>
<evidence type="ECO:0000256" key="1">
    <source>
        <dbReference type="ARBA" id="ARBA00004953"/>
    </source>
</evidence>
<sequence length="262" mass="27975">MAQNKIPGGNHRLGPGSRGEIVVVGLGPGQETEMTARAREALARAEVIVGYRTYIDLVATLIAGREVVVNGMTGEVDRCREAVERAAAGARVAVISSGDPGVYGMAGLVLEILAAHPRGREIPVTIIPGVTAATAAAAALGAPLMHDFAVISLSDRLTPWEVISRRLEMAAAADFVLVLYNPRSHGRPDHLGRAREIILKYRQPSTPVGVVRNAGRKGEVAWLRDLDTLLELPVDMVSTVIIGNSQTRVLDGRMVTPRGYRL</sequence>
<feature type="domain" description="Tetrapyrrole methylase" evidence="6">
    <location>
        <begin position="21"/>
        <end position="226"/>
    </location>
</feature>
<dbReference type="GO" id="GO:0009236">
    <property type="term" value="P:cobalamin biosynthetic process"/>
    <property type="evidence" value="ECO:0007669"/>
    <property type="project" value="UniProtKB-UniPathway"/>
</dbReference>
<dbReference type="InterPro" id="IPR051810">
    <property type="entry name" value="Precorrin_MeTrfase"/>
</dbReference>
<dbReference type="Gene3D" id="3.30.950.10">
    <property type="entry name" value="Methyltransferase, Cobalt-precorrin-4 Transmethylase, Domain 2"/>
    <property type="match status" value="1"/>
</dbReference>
<dbReference type="InterPro" id="IPR014776">
    <property type="entry name" value="4pyrrole_Mease_sub2"/>
</dbReference>
<evidence type="ECO:0000313" key="7">
    <source>
        <dbReference type="EMBL" id="GAF26840.1"/>
    </source>
</evidence>
<accession>A0A0S6UFV4</accession>
<protein>
    <submittedName>
        <fullName evidence="7">Precorrin-3B methylase</fullName>
    </submittedName>
</protein>
<dbReference type="PANTHER" id="PTHR47036">
    <property type="entry name" value="COBALT-FACTOR III C(17)-METHYLTRANSFERASE-RELATED"/>
    <property type="match status" value="1"/>
</dbReference>
<proteinExistence type="predicted"/>
<gene>
    <name evidence="7" type="ORF">MTY_2180</name>
</gene>
<evidence type="ECO:0000256" key="2">
    <source>
        <dbReference type="ARBA" id="ARBA00022573"/>
    </source>
</evidence>
<dbReference type="InterPro" id="IPR006363">
    <property type="entry name" value="Cbl_synth_CobJ/CibH_dom"/>
</dbReference>
<keyword evidence="5" id="KW-0949">S-adenosyl-L-methionine</keyword>
<keyword evidence="2" id="KW-0169">Cobalamin biosynthesis</keyword>
<comment type="pathway">
    <text evidence="1">Cofactor biosynthesis; adenosylcobalamin biosynthesis.</text>
</comment>
<dbReference type="SUPFAM" id="SSF53790">
    <property type="entry name" value="Tetrapyrrole methylase"/>
    <property type="match status" value="1"/>
</dbReference>